<proteinExistence type="predicted"/>
<name>A0ACB9EY18_9ASTR</name>
<reference evidence="1 2" key="2">
    <citation type="journal article" date="2022" name="Mol. Ecol. Resour.">
        <title>The genomes of chicory, endive, great burdock and yacon provide insights into Asteraceae paleo-polyploidization history and plant inulin production.</title>
        <authorList>
            <person name="Fan W."/>
            <person name="Wang S."/>
            <person name="Wang H."/>
            <person name="Wang A."/>
            <person name="Jiang F."/>
            <person name="Liu H."/>
            <person name="Zhao H."/>
            <person name="Xu D."/>
            <person name="Zhang Y."/>
        </authorList>
    </citation>
    <scope>NUCLEOTIDE SEQUENCE [LARGE SCALE GENOMIC DNA]</scope>
    <source>
        <strain evidence="2">cv. Yunnan</strain>
        <tissue evidence="1">Leaves</tissue>
    </source>
</reference>
<organism evidence="1 2">
    <name type="scientific">Smallanthus sonchifolius</name>
    <dbReference type="NCBI Taxonomy" id="185202"/>
    <lineage>
        <taxon>Eukaryota</taxon>
        <taxon>Viridiplantae</taxon>
        <taxon>Streptophyta</taxon>
        <taxon>Embryophyta</taxon>
        <taxon>Tracheophyta</taxon>
        <taxon>Spermatophyta</taxon>
        <taxon>Magnoliopsida</taxon>
        <taxon>eudicotyledons</taxon>
        <taxon>Gunneridae</taxon>
        <taxon>Pentapetalae</taxon>
        <taxon>asterids</taxon>
        <taxon>campanulids</taxon>
        <taxon>Asterales</taxon>
        <taxon>Asteraceae</taxon>
        <taxon>Asteroideae</taxon>
        <taxon>Heliantheae alliance</taxon>
        <taxon>Millerieae</taxon>
        <taxon>Smallanthus</taxon>
    </lineage>
</organism>
<sequence>MATRPRNSESELAAPPQMAVVAKADVESVPEKLKSKKRIRKDVSYKHPVFRGVRMRSWGKWVSEIRQPRKKSRIWLGTFSTAEMAAKAHDVAALSIKGTSAILNFPELKDLLPRPVSLSPRHVQEAAAKAATMLDFAGTPAPPIQPPLTDSNPVEELGEIIELPSLEGCLDSPESPNELVMVDSADQWVYPSWAVADIDGFLDYISDQVAENGGTKLIWDY</sequence>
<accession>A0ACB9EY18</accession>
<comment type="caution">
    <text evidence="1">The sequence shown here is derived from an EMBL/GenBank/DDBJ whole genome shotgun (WGS) entry which is preliminary data.</text>
</comment>
<dbReference type="EMBL" id="CM042034">
    <property type="protein sequence ID" value="KAI3763331.1"/>
    <property type="molecule type" value="Genomic_DNA"/>
</dbReference>
<gene>
    <name evidence="1" type="ORF">L1987_53785</name>
</gene>
<evidence type="ECO:0000313" key="1">
    <source>
        <dbReference type="EMBL" id="KAI3763331.1"/>
    </source>
</evidence>
<reference evidence="2" key="1">
    <citation type="journal article" date="2022" name="Mol. Ecol. Resour.">
        <title>The genomes of chicory, endive, great burdock and yacon provide insights into Asteraceae palaeo-polyploidization history and plant inulin production.</title>
        <authorList>
            <person name="Fan W."/>
            <person name="Wang S."/>
            <person name="Wang H."/>
            <person name="Wang A."/>
            <person name="Jiang F."/>
            <person name="Liu H."/>
            <person name="Zhao H."/>
            <person name="Xu D."/>
            <person name="Zhang Y."/>
        </authorList>
    </citation>
    <scope>NUCLEOTIDE SEQUENCE [LARGE SCALE GENOMIC DNA]</scope>
    <source>
        <strain evidence="2">cv. Yunnan</strain>
    </source>
</reference>
<dbReference type="Proteomes" id="UP001056120">
    <property type="component" value="Linkage Group LG17"/>
</dbReference>
<protein>
    <submittedName>
        <fullName evidence="1">Uncharacterized protein</fullName>
    </submittedName>
</protein>
<keyword evidence="2" id="KW-1185">Reference proteome</keyword>
<evidence type="ECO:0000313" key="2">
    <source>
        <dbReference type="Proteomes" id="UP001056120"/>
    </source>
</evidence>